<feature type="domain" description="Roadblock/LAMTOR2" evidence="1">
    <location>
        <begin position="8"/>
        <end position="94"/>
    </location>
</feature>
<dbReference type="AlphaFoldDB" id="A0A2A2H310"/>
<proteinExistence type="predicted"/>
<accession>A0A2A2H310</accession>
<dbReference type="SMART" id="SM00960">
    <property type="entry name" value="Robl_LC7"/>
    <property type="match status" value="1"/>
</dbReference>
<organism evidence="2 3">
    <name type="scientific">Methanobacterium bryantii</name>
    <dbReference type="NCBI Taxonomy" id="2161"/>
    <lineage>
        <taxon>Archaea</taxon>
        <taxon>Methanobacteriati</taxon>
        <taxon>Methanobacteriota</taxon>
        <taxon>Methanomada group</taxon>
        <taxon>Methanobacteria</taxon>
        <taxon>Methanobacteriales</taxon>
        <taxon>Methanobacteriaceae</taxon>
        <taxon>Methanobacterium</taxon>
    </lineage>
</organism>
<evidence type="ECO:0000259" key="1">
    <source>
        <dbReference type="SMART" id="SM00960"/>
    </source>
</evidence>
<comment type="caution">
    <text evidence="2">The sequence shown here is derived from an EMBL/GenBank/DDBJ whole genome shotgun (WGS) entry which is preliminary data.</text>
</comment>
<dbReference type="InterPro" id="IPR004942">
    <property type="entry name" value="Roadblock/LAMTOR2_dom"/>
</dbReference>
<keyword evidence="3" id="KW-1185">Reference proteome</keyword>
<name>A0A2A2H310_METBR</name>
<evidence type="ECO:0000313" key="3">
    <source>
        <dbReference type="Proteomes" id="UP000217784"/>
    </source>
</evidence>
<dbReference type="OrthoDB" id="68457at2157"/>
<dbReference type="Pfam" id="PF03259">
    <property type="entry name" value="Robl_LC7"/>
    <property type="match status" value="1"/>
</dbReference>
<dbReference type="Gene3D" id="3.30.450.30">
    <property type="entry name" value="Dynein light chain 2a, cytoplasmic"/>
    <property type="match status" value="1"/>
</dbReference>
<reference evidence="2 3" key="1">
    <citation type="journal article" date="2017" name="BMC Genomics">
        <title>Genomic analysis of methanogenic archaea reveals a shift towards energy conservation.</title>
        <authorList>
            <person name="Gilmore S.P."/>
            <person name="Henske J.K."/>
            <person name="Sexton J.A."/>
            <person name="Solomon K.V."/>
            <person name="Seppala S."/>
            <person name="Yoo J.I."/>
            <person name="Huyett L.M."/>
            <person name="Pressman A."/>
            <person name="Cogan J.Z."/>
            <person name="Kivenson V."/>
            <person name="Peng X."/>
            <person name="Tan Y."/>
            <person name="Valentine D.L."/>
            <person name="O'Malley M.A."/>
        </authorList>
    </citation>
    <scope>NUCLEOTIDE SEQUENCE [LARGE SCALE GENOMIC DNA]</scope>
    <source>
        <strain evidence="2 3">M.o.H.</strain>
    </source>
</reference>
<dbReference type="RefSeq" id="WP_069584168.1">
    <property type="nucleotide sequence ID" value="NZ_LMVM01000037.1"/>
</dbReference>
<dbReference type="EMBL" id="LMVM01000037">
    <property type="protein sequence ID" value="PAV03768.1"/>
    <property type="molecule type" value="Genomic_DNA"/>
</dbReference>
<dbReference type="Proteomes" id="UP000217784">
    <property type="component" value="Unassembled WGS sequence"/>
</dbReference>
<dbReference type="SUPFAM" id="SSF103196">
    <property type="entry name" value="Roadblock/LC7 domain"/>
    <property type="match status" value="1"/>
</dbReference>
<sequence length="128" mass="14361">MRPISEQICEVLEDMQERADIKESYVIRKDGLIFTSSNPHVKNQRIAAMSASLLEIGKKTLEDVGNDDLKRLLITGDKIQIIIMGFSSVALVCSMNSNTNTGMVFLRMKKAVEEIYDIMREAYGSDAI</sequence>
<protein>
    <recommendedName>
        <fullName evidence="1">Roadblock/LAMTOR2 domain-containing protein</fullName>
    </recommendedName>
</protein>
<gene>
    <name evidence="2" type="ORF">ASJ80_02060</name>
</gene>
<evidence type="ECO:0000313" key="2">
    <source>
        <dbReference type="EMBL" id="PAV03768.1"/>
    </source>
</evidence>